<reference evidence="2" key="1">
    <citation type="journal article" date="2023" name="Front. Microbiol.">
        <title>Genomic characterization of carbapenem-resistant Klebsiella oxytoca complex in China: a multi-center study.</title>
        <authorList>
            <person name="Wan W."/>
            <person name="Yang X."/>
            <person name="Yu H."/>
            <person name="Wang M."/>
            <person name="Jia W."/>
            <person name="Huang B."/>
            <person name="Qu F."/>
            <person name="Shan B."/>
            <person name="Tang Y.W."/>
            <person name="Chen L."/>
            <person name="Du H."/>
        </authorList>
    </citation>
    <scope>NUCLEOTIDE SEQUENCE</scope>
    <source>
        <strain evidence="2">HD1688</strain>
    </source>
</reference>
<feature type="non-terminal residue" evidence="2">
    <location>
        <position position="1"/>
    </location>
</feature>
<proteinExistence type="predicted"/>
<dbReference type="EMBL" id="JAQSKY010000092">
    <property type="protein sequence ID" value="MDS7903829.1"/>
    <property type="molecule type" value="Genomic_DNA"/>
</dbReference>
<name>A0AB35Q673_9ENTR</name>
<evidence type="ECO:0000313" key="3">
    <source>
        <dbReference type="Proteomes" id="UP001249822"/>
    </source>
</evidence>
<evidence type="ECO:0000256" key="1">
    <source>
        <dbReference type="SAM" id="MobiDB-lite"/>
    </source>
</evidence>
<evidence type="ECO:0000313" key="2">
    <source>
        <dbReference type="EMBL" id="MDS7903829.1"/>
    </source>
</evidence>
<comment type="caution">
    <text evidence="2">The sequence shown here is derived from an EMBL/GenBank/DDBJ whole genome shotgun (WGS) entry which is preliminary data.</text>
</comment>
<organism evidence="2 3">
    <name type="scientific">Klebsiella michiganensis</name>
    <dbReference type="NCBI Taxonomy" id="1134687"/>
    <lineage>
        <taxon>Bacteria</taxon>
        <taxon>Pseudomonadati</taxon>
        <taxon>Pseudomonadota</taxon>
        <taxon>Gammaproteobacteria</taxon>
        <taxon>Enterobacterales</taxon>
        <taxon>Enterobacteriaceae</taxon>
        <taxon>Klebsiella/Raoultella group</taxon>
        <taxon>Klebsiella</taxon>
    </lineage>
</organism>
<accession>A0AB35Q673</accession>
<protein>
    <submittedName>
        <fullName evidence="2">Uncharacterized protein</fullName>
    </submittedName>
</protein>
<gene>
    <name evidence="2" type="ORF">PTQ40_33385</name>
</gene>
<reference evidence="2" key="2">
    <citation type="submission" date="2023-01" db="EMBL/GenBank/DDBJ databases">
        <authorList>
            <person name="Du H."/>
            <person name="Wan W."/>
        </authorList>
    </citation>
    <scope>NUCLEOTIDE SEQUENCE</scope>
    <source>
        <strain evidence="2">HD1688</strain>
    </source>
</reference>
<dbReference type="AlphaFoldDB" id="A0AB35Q673"/>
<sequence>GAESAAQGDPVAPWTRGNNCPPDQKNIKKGTVIATTPAEVTVLAEEAGPLDPSKLPWKERQALFRRIRDELTAPPKAQKSVFAPENSPEVAELYDFAQSLGWDENNLSLLTRRLAAGGELSIAGRRYCTHGDGRIYSRKEPISETDPEVNRALKAREIITRFNRIRSKNTEGKPQ</sequence>
<feature type="region of interest" description="Disordered" evidence="1">
    <location>
        <begin position="1"/>
        <end position="27"/>
    </location>
</feature>
<dbReference type="Proteomes" id="UP001249822">
    <property type="component" value="Unassembled WGS sequence"/>
</dbReference>